<dbReference type="EMBL" id="CP001731">
    <property type="protein sequence ID" value="ADB86429.1"/>
    <property type="molecule type" value="Genomic_DNA"/>
</dbReference>
<dbReference type="HOGENOM" id="CLU_2730584_0_0_2"/>
<sequence>MKGVIKKGVKVFFMDESGISHDPSRVRRLGLYVVRADYPGVKVNILACIPLFDGKPCFMLTMLILGFSLLV</sequence>
<gene>
    <name evidence="1" type="ordered locus">LD85_0700</name>
</gene>
<name>D2PHF1_SACI9</name>
<protein>
    <submittedName>
        <fullName evidence="1">Second ORF in transposon ISC1395</fullName>
    </submittedName>
</protein>
<dbReference type="AlphaFoldDB" id="D2PHF1"/>
<proteinExistence type="predicted"/>
<accession>D2PHF1</accession>
<evidence type="ECO:0000313" key="1">
    <source>
        <dbReference type="EMBL" id="ADB86429.1"/>
    </source>
</evidence>
<organism evidence="1 2">
    <name type="scientific">Saccharolobus islandicus (strain L.D.8.5 / Lassen #2)</name>
    <name type="common">Sulfolobus islandicus</name>
    <dbReference type="NCBI Taxonomy" id="425944"/>
    <lineage>
        <taxon>Archaea</taxon>
        <taxon>Thermoproteota</taxon>
        <taxon>Thermoprotei</taxon>
        <taxon>Sulfolobales</taxon>
        <taxon>Sulfolobaceae</taxon>
        <taxon>Saccharolobus</taxon>
    </lineage>
</organism>
<dbReference type="KEGG" id="sii:LD85_0700"/>
<dbReference type="Proteomes" id="UP000001404">
    <property type="component" value="Chromosome"/>
</dbReference>
<evidence type="ECO:0000313" key="2">
    <source>
        <dbReference type="Proteomes" id="UP000001404"/>
    </source>
</evidence>
<reference evidence="2" key="1">
    <citation type="journal article" date="2009" name="Proc. Natl. Acad. Sci. U.S.A.">
        <title>Biogeography of the Sulfolobus islandicus pan-genome.</title>
        <authorList>
            <person name="Reno M.L."/>
            <person name="Held N.L."/>
            <person name="Fields C.J."/>
            <person name="Burke P.V."/>
            <person name="Whitaker R.J."/>
        </authorList>
    </citation>
    <scope>NUCLEOTIDE SEQUENCE [LARGE SCALE GENOMIC DNA]</scope>
    <source>
        <strain evidence="2">L.D.8.5 / Lassen #2</strain>
    </source>
</reference>